<protein>
    <recommendedName>
        <fullName evidence="1">Reverse transcriptase domain-containing protein</fullName>
    </recommendedName>
</protein>
<organism evidence="2 3">
    <name type="scientific">Hucho hucho</name>
    <name type="common">huchen</name>
    <dbReference type="NCBI Taxonomy" id="62062"/>
    <lineage>
        <taxon>Eukaryota</taxon>
        <taxon>Metazoa</taxon>
        <taxon>Chordata</taxon>
        <taxon>Craniata</taxon>
        <taxon>Vertebrata</taxon>
        <taxon>Euteleostomi</taxon>
        <taxon>Actinopterygii</taxon>
        <taxon>Neopterygii</taxon>
        <taxon>Teleostei</taxon>
        <taxon>Protacanthopterygii</taxon>
        <taxon>Salmoniformes</taxon>
        <taxon>Salmonidae</taxon>
        <taxon>Salmoninae</taxon>
        <taxon>Hucho</taxon>
    </lineage>
</organism>
<dbReference type="SUPFAM" id="SSF56672">
    <property type="entry name" value="DNA/RNA polymerases"/>
    <property type="match status" value="1"/>
</dbReference>
<reference evidence="2" key="3">
    <citation type="submission" date="2025-09" db="UniProtKB">
        <authorList>
            <consortium name="Ensembl"/>
        </authorList>
    </citation>
    <scope>IDENTIFICATION</scope>
</reference>
<dbReference type="AlphaFoldDB" id="A0A4W5M8G7"/>
<dbReference type="CDD" id="cd01650">
    <property type="entry name" value="RT_nLTR_like"/>
    <property type="match status" value="1"/>
</dbReference>
<reference evidence="2" key="2">
    <citation type="submission" date="2025-08" db="UniProtKB">
        <authorList>
            <consortium name="Ensembl"/>
        </authorList>
    </citation>
    <scope>IDENTIFICATION</scope>
</reference>
<sequence>MLAFEASNTEACMRASAVPDDCVITLSVADVSKTFKQVNRHKAVEPDGLPGRVLRACADQQAGVFTDIFNMSLIESVIPTCFKQTTIVPVPKNTKATCLNDYRPVALTSVAMKCFERLVVAHINTIIPETLDPLQFAYRPKRSTDDAISIALQTALSQLDKRNTYVRMLYIDYSLAFNTIVPSKLSTKLRILGLNTSLCNWILDFLTGRHQVVSVGSNTSVTLILNTGAPQGCVLSPLLYSLFTHNCMARHDSITIIKFADDTTVVGLITDNDETTYREEVRDLSGWCQNNNLSLNVTKTKEIIVDYRKRRTEHAPILINRVVVEQVESFKFLGVHITNKLEWSKHTKTVVTRARQSLFPLRKLKRFGMGPEILKRFYSCNIESILTGCITAWYGNCSASDCKALQRVVRTAQYITGAKLPAIQDLYTKWCQRKALKIVKDPSHPCHRLFSLLPHGKRYLSAKSRTKRLLNSFYHQAIRLMNR</sequence>
<dbReference type="GeneTree" id="ENSGT01020000230367"/>
<evidence type="ECO:0000313" key="3">
    <source>
        <dbReference type="Proteomes" id="UP000314982"/>
    </source>
</evidence>
<dbReference type="PANTHER" id="PTHR47510:SF3">
    <property type="entry name" value="ENDO_EXONUCLEASE_PHOSPHATASE DOMAIN-CONTAINING PROTEIN"/>
    <property type="match status" value="1"/>
</dbReference>
<dbReference type="Proteomes" id="UP000314982">
    <property type="component" value="Unassembled WGS sequence"/>
</dbReference>
<dbReference type="Ensembl" id="ENSHHUT00000034971.1">
    <property type="protein sequence ID" value="ENSHHUP00000033620.1"/>
    <property type="gene ID" value="ENSHHUG00000021235.1"/>
</dbReference>
<dbReference type="InterPro" id="IPR000477">
    <property type="entry name" value="RT_dom"/>
</dbReference>
<evidence type="ECO:0000259" key="1">
    <source>
        <dbReference type="PROSITE" id="PS50878"/>
    </source>
</evidence>
<dbReference type="InterPro" id="IPR043502">
    <property type="entry name" value="DNA/RNA_pol_sf"/>
</dbReference>
<dbReference type="PROSITE" id="PS50878">
    <property type="entry name" value="RT_POL"/>
    <property type="match status" value="1"/>
</dbReference>
<evidence type="ECO:0000313" key="2">
    <source>
        <dbReference type="Ensembl" id="ENSHHUP00000033620.1"/>
    </source>
</evidence>
<dbReference type="STRING" id="62062.ENSHHUP00000033620"/>
<accession>A0A4W5M8G7</accession>
<dbReference type="PANTHER" id="PTHR47510">
    <property type="entry name" value="REVERSE TRANSCRIPTASE DOMAIN-CONTAINING PROTEIN"/>
    <property type="match status" value="1"/>
</dbReference>
<proteinExistence type="predicted"/>
<feature type="domain" description="Reverse transcriptase" evidence="1">
    <location>
        <begin position="71"/>
        <end position="337"/>
    </location>
</feature>
<reference evidence="3" key="1">
    <citation type="submission" date="2018-06" db="EMBL/GenBank/DDBJ databases">
        <title>Genome assembly of Danube salmon.</title>
        <authorList>
            <person name="Macqueen D.J."/>
            <person name="Gundappa M.K."/>
        </authorList>
    </citation>
    <scope>NUCLEOTIDE SEQUENCE [LARGE SCALE GENOMIC DNA]</scope>
</reference>
<name>A0A4W5M8G7_9TELE</name>
<keyword evidence="3" id="KW-1185">Reference proteome</keyword>
<dbReference type="Pfam" id="PF00078">
    <property type="entry name" value="RVT_1"/>
    <property type="match status" value="1"/>
</dbReference>